<dbReference type="Proteomes" id="UP000749040">
    <property type="component" value="Unassembled WGS sequence"/>
</dbReference>
<evidence type="ECO:0000313" key="3">
    <source>
        <dbReference type="Proteomes" id="UP000749040"/>
    </source>
</evidence>
<protein>
    <submittedName>
        <fullName evidence="2">Alpha/beta fold hydrolase</fullName>
    </submittedName>
</protein>
<dbReference type="GO" id="GO:0016787">
    <property type="term" value="F:hydrolase activity"/>
    <property type="evidence" value="ECO:0007669"/>
    <property type="project" value="UniProtKB-KW"/>
</dbReference>
<dbReference type="Gene3D" id="3.40.50.1820">
    <property type="entry name" value="alpha/beta hydrolase"/>
    <property type="match status" value="1"/>
</dbReference>
<dbReference type="InterPro" id="IPR029058">
    <property type="entry name" value="AB_hydrolase_fold"/>
</dbReference>
<organism evidence="2 3">
    <name type="scientific">Actinacidiphila acididurans</name>
    <dbReference type="NCBI Taxonomy" id="2784346"/>
    <lineage>
        <taxon>Bacteria</taxon>
        <taxon>Bacillati</taxon>
        <taxon>Actinomycetota</taxon>
        <taxon>Actinomycetes</taxon>
        <taxon>Kitasatosporales</taxon>
        <taxon>Streptomycetaceae</taxon>
        <taxon>Actinacidiphila</taxon>
    </lineage>
</organism>
<evidence type="ECO:0000313" key="2">
    <source>
        <dbReference type="EMBL" id="MBM9509468.1"/>
    </source>
</evidence>
<dbReference type="PANTHER" id="PTHR43798">
    <property type="entry name" value="MONOACYLGLYCEROL LIPASE"/>
    <property type="match status" value="1"/>
</dbReference>
<dbReference type="Pfam" id="PF00561">
    <property type="entry name" value="Abhydrolase_1"/>
    <property type="match status" value="1"/>
</dbReference>
<dbReference type="RefSeq" id="WP_205362594.1">
    <property type="nucleotide sequence ID" value="NZ_JADKYB010000025.1"/>
</dbReference>
<dbReference type="SUPFAM" id="SSF53474">
    <property type="entry name" value="alpha/beta-Hydrolases"/>
    <property type="match status" value="1"/>
</dbReference>
<feature type="domain" description="AB hydrolase-1" evidence="1">
    <location>
        <begin position="20"/>
        <end position="237"/>
    </location>
</feature>
<sequence length="258" mass="27865">MKTTSRDGLRIAFETEGAGPPLVLLHGFFGDRTTWRSAGHVSALADRHRLVLIDTLGHGESDRPHDADSYRIDRQVDDVIAVLDALAIDRAALWGASLGGIIGLHLLARRPERLAGLVVGGAHADRVAADPAETEKEAELFRTQGTAPFIGLLERQGTLPDWMRTAMAAADPYALAALTTAVDHREGVLDAVEGSSVPVLLLAGERDPQLPAIRHTADRLSRARLAELPDCGHFDTFLRTDLTLPVVRPFLDGCFARP</sequence>
<proteinExistence type="predicted"/>
<keyword evidence="3" id="KW-1185">Reference proteome</keyword>
<dbReference type="InterPro" id="IPR050266">
    <property type="entry name" value="AB_hydrolase_sf"/>
</dbReference>
<name>A0ABS2U5N5_9ACTN</name>
<dbReference type="InterPro" id="IPR000073">
    <property type="entry name" value="AB_hydrolase_1"/>
</dbReference>
<accession>A0ABS2U5N5</accession>
<dbReference type="PRINTS" id="PR00111">
    <property type="entry name" value="ABHYDROLASE"/>
</dbReference>
<evidence type="ECO:0000259" key="1">
    <source>
        <dbReference type="Pfam" id="PF00561"/>
    </source>
</evidence>
<keyword evidence="2" id="KW-0378">Hydrolase</keyword>
<gene>
    <name evidence="2" type="ORF">ITX44_33960</name>
</gene>
<dbReference type="EMBL" id="JADKYB010000025">
    <property type="protein sequence ID" value="MBM9509468.1"/>
    <property type="molecule type" value="Genomic_DNA"/>
</dbReference>
<comment type="caution">
    <text evidence="2">The sequence shown here is derived from an EMBL/GenBank/DDBJ whole genome shotgun (WGS) entry which is preliminary data.</text>
</comment>
<reference evidence="2 3" key="1">
    <citation type="submission" date="2021-01" db="EMBL/GenBank/DDBJ databases">
        <title>Streptomyces acididurans sp. nov., isolated from a peat swamp forest soil.</title>
        <authorList>
            <person name="Chantavorakit T."/>
            <person name="Duangmal K."/>
        </authorList>
    </citation>
    <scope>NUCLEOTIDE SEQUENCE [LARGE SCALE GENOMIC DNA]</scope>
    <source>
        <strain evidence="2 3">KK5PA1</strain>
    </source>
</reference>